<dbReference type="InterPro" id="IPR005702">
    <property type="entry name" value="Wzc-like_C"/>
</dbReference>
<dbReference type="CDD" id="cd05387">
    <property type="entry name" value="BY-kinase"/>
    <property type="match status" value="1"/>
</dbReference>
<keyword evidence="8" id="KW-0175">Coiled coil</keyword>
<evidence type="ECO:0000313" key="14">
    <source>
        <dbReference type="Proteomes" id="UP000216446"/>
    </source>
</evidence>
<keyword evidence="4" id="KW-0547">Nucleotide-binding</keyword>
<evidence type="ECO:0000256" key="2">
    <source>
        <dbReference type="ARBA" id="ARBA00022475"/>
    </source>
</evidence>
<dbReference type="OrthoDB" id="1522339at2"/>
<evidence type="ECO:0000256" key="8">
    <source>
        <dbReference type="SAM" id="Coils"/>
    </source>
</evidence>
<comment type="subcellular location">
    <subcellularLocation>
        <location evidence="1">Cell membrane</location>
        <topology evidence="1">Multi-pass membrane protein</topology>
    </subcellularLocation>
</comment>
<dbReference type="GO" id="GO:0005886">
    <property type="term" value="C:plasma membrane"/>
    <property type="evidence" value="ECO:0007669"/>
    <property type="project" value="UniProtKB-SubCell"/>
</dbReference>
<dbReference type="Pfam" id="PF02706">
    <property type="entry name" value="Wzz"/>
    <property type="match status" value="1"/>
</dbReference>
<dbReference type="InterPro" id="IPR027417">
    <property type="entry name" value="P-loop_NTPase"/>
</dbReference>
<evidence type="ECO:0008006" key="15">
    <source>
        <dbReference type="Google" id="ProtNLM"/>
    </source>
</evidence>
<comment type="caution">
    <text evidence="13">The sequence shown here is derived from an EMBL/GenBank/DDBJ whole genome shotgun (WGS) entry which is preliminary data.</text>
</comment>
<dbReference type="FunCoup" id="A0A259U029">
    <property type="interactions" value="305"/>
</dbReference>
<protein>
    <recommendedName>
        <fullName evidence="15">AAA domain-containing protein</fullName>
    </recommendedName>
</protein>
<reference evidence="13 14" key="1">
    <citation type="submission" date="2016-11" db="EMBL/GenBank/DDBJ databases">
        <title>Study of marine rhodopsin-containing bacteria.</title>
        <authorList>
            <person name="Yoshizawa S."/>
            <person name="Kumagai Y."/>
            <person name="Kogure K."/>
        </authorList>
    </citation>
    <scope>NUCLEOTIDE SEQUENCE [LARGE SCALE GENOMIC DNA]</scope>
    <source>
        <strain evidence="13 14">SG-29</strain>
    </source>
</reference>
<evidence type="ECO:0000256" key="1">
    <source>
        <dbReference type="ARBA" id="ARBA00004651"/>
    </source>
</evidence>
<feature type="coiled-coil region" evidence="8">
    <location>
        <begin position="527"/>
        <end position="554"/>
    </location>
</feature>
<feature type="domain" description="Polysaccharide chain length determinant N-terminal" evidence="12">
    <location>
        <begin position="147"/>
        <end position="200"/>
    </location>
</feature>
<feature type="compositionally biased region" description="Pro residues" evidence="9">
    <location>
        <begin position="1"/>
        <end position="10"/>
    </location>
</feature>
<name>A0A259U029_9BACT</name>
<keyword evidence="14" id="KW-1185">Reference proteome</keyword>
<accession>A0A259U029</accession>
<dbReference type="PANTHER" id="PTHR32309:SF31">
    <property type="entry name" value="CAPSULAR EXOPOLYSACCHARIDE FAMILY"/>
    <property type="match status" value="1"/>
</dbReference>
<evidence type="ECO:0000256" key="10">
    <source>
        <dbReference type="SAM" id="Phobius"/>
    </source>
</evidence>
<dbReference type="RefSeq" id="WP_094548615.1">
    <property type="nucleotide sequence ID" value="NZ_MQWB01000001.1"/>
</dbReference>
<dbReference type="InParanoid" id="A0A259U029"/>
<evidence type="ECO:0000256" key="7">
    <source>
        <dbReference type="ARBA" id="ARBA00023136"/>
    </source>
</evidence>
<feature type="transmembrane region" description="Helical" evidence="10">
    <location>
        <begin position="154"/>
        <end position="173"/>
    </location>
</feature>
<evidence type="ECO:0000259" key="11">
    <source>
        <dbReference type="Pfam" id="PF01656"/>
    </source>
</evidence>
<evidence type="ECO:0000256" key="5">
    <source>
        <dbReference type="ARBA" id="ARBA00022840"/>
    </source>
</evidence>
<keyword evidence="5" id="KW-0067">ATP-binding</keyword>
<feature type="region of interest" description="Disordered" evidence="9">
    <location>
        <begin position="853"/>
        <end position="882"/>
    </location>
</feature>
<dbReference type="InterPro" id="IPR002586">
    <property type="entry name" value="CobQ/CobB/MinD/ParA_Nub-bd_dom"/>
</dbReference>
<dbReference type="InterPro" id="IPR003856">
    <property type="entry name" value="LPS_length_determ_N"/>
</dbReference>
<proteinExistence type="predicted"/>
<dbReference type="Gene3D" id="3.40.50.300">
    <property type="entry name" value="P-loop containing nucleotide triphosphate hydrolases"/>
    <property type="match status" value="1"/>
</dbReference>
<dbReference type="SUPFAM" id="SSF52540">
    <property type="entry name" value="P-loop containing nucleoside triphosphate hydrolases"/>
    <property type="match status" value="1"/>
</dbReference>
<keyword evidence="3 10" id="KW-0812">Transmembrane</keyword>
<evidence type="ECO:0000313" key="13">
    <source>
        <dbReference type="EMBL" id="OZC03352.1"/>
    </source>
</evidence>
<evidence type="ECO:0000256" key="9">
    <source>
        <dbReference type="SAM" id="MobiDB-lite"/>
    </source>
</evidence>
<organism evidence="13 14">
    <name type="scientific">Rubricoccus marinus</name>
    <dbReference type="NCBI Taxonomy" id="716817"/>
    <lineage>
        <taxon>Bacteria</taxon>
        <taxon>Pseudomonadati</taxon>
        <taxon>Rhodothermota</taxon>
        <taxon>Rhodothermia</taxon>
        <taxon>Rhodothermales</taxon>
        <taxon>Rubricoccaceae</taxon>
        <taxon>Rubricoccus</taxon>
    </lineage>
</organism>
<dbReference type="PANTHER" id="PTHR32309">
    <property type="entry name" value="TYROSINE-PROTEIN KINASE"/>
    <property type="match status" value="1"/>
</dbReference>
<evidence type="ECO:0000256" key="4">
    <source>
        <dbReference type="ARBA" id="ARBA00022741"/>
    </source>
</evidence>
<sequence length="882" mass="93510">MQDRPTPSPQRPDRSGPASPSSGDVHDAVFEEIVFDPTPMEEWRAPELVEPLPESSGDGAAVPNAERADAPRLAAEPDATAMDYDEREGFRIDSPEAYPATGAAGAALAPIQRSLPAAPQTASGAPPAPPLPPARTEARRAFRDRMQMLSRHKWLILGIFLATLGAFALYTALAPREYTAYSLLLINPDEDAEVSAQEDPNRVLNQALILQENPLIARQTAQAILDEPGAETLSVVREAAAEYEAPVDAANLGEYLQQEIVSVGPAREEVDALKVEAVAHDPREAAKIARVYTNEYLAMTRQSNRADLSETRELLEGQVMTRQGELSEIESQLQAFMTRENAAGLQIQTQNTVSQIGQLESGLDLAQAEISQRSATLAQLEREAASIQPRLAESANTGASNAQSAEVQTEITRYEGLLAQALRANPDLRGDPNAHPDTRALNQRIQGLKAEQRRLAQERASGVVNSNGLDLSSSGSNGASYVADLQRRIADERSALQGARARASSLSSRLGEARGELRAKPGQEVRLSQLERRRAMASEALVELERELAKTEMAEGTELAVASVLREVQEPRKPSSPNVLLNLILGSVLGLLLGLGAAALRYTTDSRIHTPGDLEGAGFTVVGTVPDLTDQLRKGRKTVDGIPVHPGMVTITEAFAPEAEAFRHLHAALNAGAASPQVVLVGAPEAGVGKSLVAANLAAAGAQAGRRVLLIDADLRTPAVGALLGLGESPALGTGGQDLNVVYWSTVVPGLFAVTARETPDAPGQAWAPERVGELLGNLRHTFDLILIDTPPALRTADAALLAPYADAALLVAEAGESDIDAMSHVAGELAGAGLSRVGAVLNRFVPSRAVGHKKTQGARFSTPKARATQQQADPHQKALTA</sequence>
<keyword evidence="6 10" id="KW-1133">Transmembrane helix</keyword>
<dbReference type="AlphaFoldDB" id="A0A259U029"/>
<dbReference type="EMBL" id="MQWB01000001">
    <property type="protein sequence ID" value="OZC03352.1"/>
    <property type="molecule type" value="Genomic_DNA"/>
</dbReference>
<keyword evidence="7 10" id="KW-0472">Membrane</keyword>
<feature type="region of interest" description="Disordered" evidence="9">
    <location>
        <begin position="116"/>
        <end position="135"/>
    </location>
</feature>
<dbReference type="Proteomes" id="UP000216446">
    <property type="component" value="Unassembled WGS sequence"/>
</dbReference>
<dbReference type="InterPro" id="IPR050445">
    <property type="entry name" value="Bact_polysacc_biosynth/exp"/>
</dbReference>
<gene>
    <name evidence="13" type="ORF">BSZ36_10385</name>
</gene>
<evidence type="ECO:0000259" key="12">
    <source>
        <dbReference type="Pfam" id="PF02706"/>
    </source>
</evidence>
<feature type="region of interest" description="Disordered" evidence="9">
    <location>
        <begin position="1"/>
        <end position="72"/>
    </location>
</feature>
<keyword evidence="2" id="KW-1003">Cell membrane</keyword>
<dbReference type="Pfam" id="PF01656">
    <property type="entry name" value="CbiA"/>
    <property type="match status" value="1"/>
</dbReference>
<evidence type="ECO:0000256" key="3">
    <source>
        <dbReference type="ARBA" id="ARBA00022692"/>
    </source>
</evidence>
<feature type="domain" description="CobQ/CobB/MinD/ParA nucleotide binding" evidence="11">
    <location>
        <begin position="685"/>
        <end position="849"/>
    </location>
</feature>
<evidence type="ECO:0000256" key="6">
    <source>
        <dbReference type="ARBA" id="ARBA00022989"/>
    </source>
</evidence>